<dbReference type="PANTHER" id="PTHR33334:SF10">
    <property type="entry name" value="PROTEIN LNK4"/>
    <property type="match status" value="1"/>
</dbReference>
<protein>
    <recommendedName>
        <fullName evidence="3">Protein LNK3</fullName>
    </recommendedName>
</protein>
<dbReference type="STRING" id="71139.A0A059A8X8"/>
<dbReference type="InParanoid" id="A0A059A8X8"/>
<dbReference type="PANTHER" id="PTHR33334">
    <property type="entry name" value="PROTEIN LNK1"/>
    <property type="match status" value="1"/>
</dbReference>
<dbReference type="AlphaFoldDB" id="A0A059A8X8"/>
<evidence type="ECO:0008006" key="3">
    <source>
        <dbReference type="Google" id="ProtNLM"/>
    </source>
</evidence>
<dbReference type="OrthoDB" id="1939712at2759"/>
<dbReference type="Gramene" id="KCW50283">
    <property type="protein sequence ID" value="KCW50283"/>
    <property type="gene ID" value="EUGRSUZ_J00068"/>
</dbReference>
<accession>A0A059A8X8</accession>
<reference evidence="2" key="1">
    <citation type="submission" date="2013-07" db="EMBL/GenBank/DDBJ databases">
        <title>The genome of Eucalyptus grandis.</title>
        <authorList>
            <person name="Schmutz J."/>
            <person name="Hayes R."/>
            <person name="Myburg A."/>
            <person name="Tuskan G."/>
            <person name="Grattapaglia D."/>
            <person name="Rokhsar D.S."/>
        </authorList>
    </citation>
    <scope>NUCLEOTIDE SEQUENCE</scope>
    <source>
        <tissue evidence="2">Leaf extractions</tissue>
    </source>
</reference>
<dbReference type="OMA" id="YRSDGMW"/>
<organism evidence="2">
    <name type="scientific">Eucalyptus grandis</name>
    <name type="common">Flooded gum</name>
    <dbReference type="NCBI Taxonomy" id="71139"/>
    <lineage>
        <taxon>Eukaryota</taxon>
        <taxon>Viridiplantae</taxon>
        <taxon>Streptophyta</taxon>
        <taxon>Embryophyta</taxon>
        <taxon>Tracheophyta</taxon>
        <taxon>Spermatophyta</taxon>
        <taxon>Magnoliopsida</taxon>
        <taxon>eudicotyledons</taxon>
        <taxon>Gunneridae</taxon>
        <taxon>Pentapetalae</taxon>
        <taxon>rosids</taxon>
        <taxon>malvids</taxon>
        <taxon>Myrtales</taxon>
        <taxon>Myrtaceae</taxon>
        <taxon>Myrtoideae</taxon>
        <taxon>Eucalypteae</taxon>
        <taxon>Eucalyptus</taxon>
    </lineage>
</organism>
<evidence type="ECO:0000256" key="1">
    <source>
        <dbReference type="SAM" id="MobiDB-lite"/>
    </source>
</evidence>
<dbReference type="InterPro" id="IPR039928">
    <property type="entry name" value="LNK"/>
</dbReference>
<dbReference type="eggNOG" id="ENOG502QT3G">
    <property type="taxonomic scope" value="Eukaryota"/>
</dbReference>
<name>A0A059A8X8_EUCGR</name>
<sequence length="355" mass="39929">MDWHYGNGTNVLVVPKDQEFSDRLPSPNSWHHWGLYSHPTFGSPNKFPITDEEEIKLNMMSCSEAEMQLSPCNRRHSSASSTSEGLSSGAFHRNVLSVGMPECQLDLAKADQTEDIFLNSLLVDSPGNETLDRAYSWCPSYNHGMFPADDSHLKVMDSQSISRNSSPSISFEIDQGVTTPQFDWCNMDDDNFQSTKALAQLVKIPCPSEQCGVYQPTVEDTMSTEEYVLWELETVMAQLSEKMRICFRDALYRLADNSKQHPVEAESHGGNSSAERSPPWTLSAKSRSSRNVAKESETNVIDRAIANIMFNKMDFDLQDSTTMAADRFKHDIIGACDPYTTKWSDDFEVPVFGKE</sequence>
<dbReference type="KEGG" id="egr:104420941"/>
<dbReference type="FunCoup" id="A0A059A8X8">
    <property type="interactions" value="132"/>
</dbReference>
<evidence type="ECO:0000313" key="2">
    <source>
        <dbReference type="EMBL" id="KCW50283.1"/>
    </source>
</evidence>
<dbReference type="GO" id="GO:0006355">
    <property type="term" value="P:regulation of DNA-templated transcription"/>
    <property type="evidence" value="ECO:0007669"/>
    <property type="project" value="InterPro"/>
</dbReference>
<dbReference type="EMBL" id="KK198762">
    <property type="protein sequence ID" value="KCW50283.1"/>
    <property type="molecule type" value="Genomic_DNA"/>
</dbReference>
<proteinExistence type="predicted"/>
<gene>
    <name evidence="2" type="ORF">EUGRSUZ_J00068</name>
</gene>
<feature type="region of interest" description="Disordered" evidence="1">
    <location>
        <begin position="261"/>
        <end position="296"/>
    </location>
</feature>
<dbReference type="GO" id="GO:0007623">
    <property type="term" value="P:circadian rhythm"/>
    <property type="evidence" value="ECO:0007669"/>
    <property type="project" value="InterPro"/>
</dbReference>